<sequence>MSRILAALGLLFLTLPAVADDVPDPLRRLPKDCGFVFKIENPRQFVEGVTNLDAYQGLQQFPQMKEYLDSTQVRRFFQVVKYLETELGGPWPTLLDKVAGRGIAVGLALTTEPQPALLVIEGTDAATVVKAHTLFLAAVREENARAESKQEVQQVEFEGISVTRVGKDFYTAQRGTAVYLANKEVAMKEGLKLAAGKTRESVLDRASLAAARKLAGPHPAAWGWLDFAKIKQSQQAKDFFETTKKDIFQTVIFGSTADAARRADFITLVVDQSPTGYAVSVRLPAKRADLDPNMAIHAPMHGEPGSRPLLKPAGVIYSQSFYLDLGFLWSERKRLFNPENLKDLEKGVEGLNKVLPNTTFGKLLEGSGPYHRIVAANTGEKLYSVEPSQAIPPVAYVGSMRGEQYGDSMDSLLRAGGALAGFQTGWKMSEETHDGVTIVTFRFPEKGEPKFDDEEKLRFNAAPSFAIVGDNLIVGSTPGIVKRLIPELKKESKSAGSPVVWRASGFANGAGQLIASSPEATVTQAILTQGIGLAEAKEQTQKFAGWLKTLGHVDISIDHAAEMYEFKMAWTYGK</sequence>
<evidence type="ECO:0008006" key="4">
    <source>
        <dbReference type="Google" id="ProtNLM"/>
    </source>
</evidence>
<keyword evidence="3" id="KW-1185">Reference proteome</keyword>
<keyword evidence="1" id="KW-0732">Signal</keyword>
<dbReference type="KEGG" id="lrs:PX52LOC_05209"/>
<feature type="signal peptide" evidence="1">
    <location>
        <begin position="1"/>
        <end position="19"/>
    </location>
</feature>
<dbReference type="RefSeq" id="WP_149112723.1">
    <property type="nucleotide sequence ID" value="NZ_CP042425.1"/>
</dbReference>
<feature type="chain" id="PRO_5023073804" description="DUF3352 domain-containing protein" evidence="1">
    <location>
        <begin position="20"/>
        <end position="574"/>
    </location>
</feature>
<dbReference type="Proteomes" id="UP000324974">
    <property type="component" value="Chromosome"/>
</dbReference>
<evidence type="ECO:0000256" key="1">
    <source>
        <dbReference type="SAM" id="SignalP"/>
    </source>
</evidence>
<evidence type="ECO:0000313" key="3">
    <source>
        <dbReference type="Proteomes" id="UP000324974"/>
    </source>
</evidence>
<accession>A0A5C1AHS6</accession>
<gene>
    <name evidence="2" type="ORF">PX52LOC_05209</name>
</gene>
<dbReference type="OrthoDB" id="250718at2"/>
<evidence type="ECO:0000313" key="2">
    <source>
        <dbReference type="EMBL" id="QEL18195.1"/>
    </source>
</evidence>
<dbReference type="AlphaFoldDB" id="A0A5C1AHS6"/>
<protein>
    <recommendedName>
        <fullName evidence="4">DUF3352 domain-containing protein</fullName>
    </recommendedName>
</protein>
<organism evidence="2 3">
    <name type="scientific">Limnoglobus roseus</name>
    <dbReference type="NCBI Taxonomy" id="2598579"/>
    <lineage>
        <taxon>Bacteria</taxon>
        <taxon>Pseudomonadati</taxon>
        <taxon>Planctomycetota</taxon>
        <taxon>Planctomycetia</taxon>
        <taxon>Gemmatales</taxon>
        <taxon>Gemmataceae</taxon>
        <taxon>Limnoglobus</taxon>
    </lineage>
</organism>
<name>A0A5C1AHS6_9BACT</name>
<proteinExistence type="predicted"/>
<dbReference type="EMBL" id="CP042425">
    <property type="protein sequence ID" value="QEL18195.1"/>
    <property type="molecule type" value="Genomic_DNA"/>
</dbReference>
<reference evidence="3" key="1">
    <citation type="submission" date="2019-08" db="EMBL/GenBank/DDBJ databases">
        <title>Limnoglobus roseus gen. nov., sp. nov., a novel freshwater planctomycete with a giant genome from the family Gemmataceae.</title>
        <authorList>
            <person name="Kulichevskaya I.S."/>
            <person name="Naumoff D.G."/>
            <person name="Miroshnikov K."/>
            <person name="Ivanova A."/>
            <person name="Philippov D.A."/>
            <person name="Hakobyan A."/>
            <person name="Rijpstra I.C."/>
            <person name="Sinninghe Damste J.S."/>
            <person name="Liesack W."/>
            <person name="Dedysh S.N."/>
        </authorList>
    </citation>
    <scope>NUCLEOTIDE SEQUENCE [LARGE SCALE GENOMIC DNA]</scope>
    <source>
        <strain evidence="3">PX52</strain>
    </source>
</reference>